<gene>
    <name evidence="4" type="ORF">EA797_15255</name>
</gene>
<feature type="domain" description="Response regulatory" evidence="3">
    <location>
        <begin position="7"/>
        <end position="117"/>
    </location>
</feature>
<evidence type="ECO:0000259" key="3">
    <source>
        <dbReference type="PROSITE" id="PS50110"/>
    </source>
</evidence>
<dbReference type="PROSITE" id="PS50110">
    <property type="entry name" value="RESPONSE_REGULATORY"/>
    <property type="match status" value="1"/>
</dbReference>
<dbReference type="OrthoDB" id="582170at2"/>
<keyword evidence="5" id="KW-1185">Reference proteome</keyword>
<dbReference type="AlphaFoldDB" id="A0A3M2HJV7"/>
<sequence length="120" mass="13231">MTIERAKVLVIEDEALVGMLLEDMLQDIGCRSVELVQRFDDAMRTAHDGEFDLAVLDVNLDGVSSFPIADRLIERGIPLIFATGYGKAGMDPRYAAIPTLQKPFFFGDLEQVVLSALASR</sequence>
<evidence type="ECO:0000256" key="2">
    <source>
        <dbReference type="PROSITE-ProRule" id="PRU00169"/>
    </source>
</evidence>
<comment type="caution">
    <text evidence="4">The sequence shown here is derived from an EMBL/GenBank/DDBJ whole genome shotgun (WGS) entry which is preliminary data.</text>
</comment>
<dbReference type="RefSeq" id="WP_122166691.1">
    <property type="nucleotide sequence ID" value="NZ_CP180504.1"/>
</dbReference>
<dbReference type="Gene3D" id="3.40.50.2300">
    <property type="match status" value="1"/>
</dbReference>
<feature type="modified residue" description="4-aspartylphosphate" evidence="2">
    <location>
        <position position="57"/>
    </location>
</feature>
<dbReference type="Proteomes" id="UP000269774">
    <property type="component" value="Unassembled WGS sequence"/>
</dbReference>
<reference evidence="4 5" key="1">
    <citation type="submission" date="2018-10" db="EMBL/GenBank/DDBJ databases">
        <title>Pseudomonas zhaodongensis NEAU-ST5-21(T) genome.</title>
        <authorList>
            <person name="Peng J."/>
            <person name="Liu Z.-P."/>
        </authorList>
    </citation>
    <scope>NUCLEOTIDE SEQUENCE [LARGE SCALE GENOMIC DNA]</scope>
    <source>
        <strain evidence="4 5">NEAU-ST5-21</strain>
    </source>
</reference>
<evidence type="ECO:0000313" key="5">
    <source>
        <dbReference type="Proteomes" id="UP000269774"/>
    </source>
</evidence>
<dbReference type="InterPro" id="IPR050595">
    <property type="entry name" value="Bact_response_regulator"/>
</dbReference>
<proteinExistence type="predicted"/>
<dbReference type="SUPFAM" id="SSF52172">
    <property type="entry name" value="CheY-like"/>
    <property type="match status" value="1"/>
</dbReference>
<keyword evidence="1 2" id="KW-0597">Phosphoprotein</keyword>
<name>A0A3M2HJV7_9GAMM</name>
<dbReference type="InterPro" id="IPR011006">
    <property type="entry name" value="CheY-like_superfamily"/>
</dbReference>
<dbReference type="PANTHER" id="PTHR44591">
    <property type="entry name" value="STRESS RESPONSE REGULATOR PROTEIN 1"/>
    <property type="match status" value="1"/>
</dbReference>
<accession>A0A3M2HJV7</accession>
<protein>
    <submittedName>
        <fullName evidence="4">Response regulator</fullName>
    </submittedName>
</protein>
<dbReference type="SMART" id="SM00448">
    <property type="entry name" value="REC"/>
    <property type="match status" value="1"/>
</dbReference>
<evidence type="ECO:0000313" key="4">
    <source>
        <dbReference type="EMBL" id="RMH89288.1"/>
    </source>
</evidence>
<dbReference type="EMBL" id="RFFM01000003">
    <property type="protein sequence ID" value="RMH89288.1"/>
    <property type="molecule type" value="Genomic_DNA"/>
</dbReference>
<dbReference type="InterPro" id="IPR001789">
    <property type="entry name" value="Sig_transdc_resp-reg_receiver"/>
</dbReference>
<evidence type="ECO:0000256" key="1">
    <source>
        <dbReference type="ARBA" id="ARBA00022553"/>
    </source>
</evidence>
<dbReference type="Pfam" id="PF00072">
    <property type="entry name" value="Response_reg"/>
    <property type="match status" value="1"/>
</dbReference>
<organism evidence="4 5">
    <name type="scientific">Stutzerimonas zhaodongensis</name>
    <dbReference type="NCBI Taxonomy" id="1176257"/>
    <lineage>
        <taxon>Bacteria</taxon>
        <taxon>Pseudomonadati</taxon>
        <taxon>Pseudomonadota</taxon>
        <taxon>Gammaproteobacteria</taxon>
        <taxon>Pseudomonadales</taxon>
        <taxon>Pseudomonadaceae</taxon>
        <taxon>Stutzerimonas</taxon>
    </lineage>
</organism>
<dbReference type="GO" id="GO:0000160">
    <property type="term" value="P:phosphorelay signal transduction system"/>
    <property type="evidence" value="ECO:0007669"/>
    <property type="project" value="InterPro"/>
</dbReference>
<dbReference type="PANTHER" id="PTHR44591:SF24">
    <property type="entry name" value="PROTEIN-GLUTAMATE METHYLESTERASE_PROTEIN-GLUTAMINE GLUTAMINASE 1"/>
    <property type="match status" value="1"/>
</dbReference>